<feature type="domain" description="RPA-interacting protein N-terminal" evidence="7">
    <location>
        <begin position="44"/>
        <end position="82"/>
    </location>
</feature>
<comment type="subcellular location">
    <subcellularLocation>
        <location evidence="1">Nucleus</location>
    </subcellularLocation>
</comment>
<evidence type="ECO:0000256" key="2">
    <source>
        <dbReference type="ARBA" id="ARBA00022723"/>
    </source>
</evidence>
<evidence type="ECO:0000259" key="8">
    <source>
        <dbReference type="Pfam" id="PF14768"/>
    </source>
</evidence>
<protein>
    <recommendedName>
        <fullName evidence="11">RPA-interacting protein C-terminal domain-containing protein</fullName>
    </recommendedName>
</protein>
<dbReference type="InParanoid" id="B8BX13"/>
<feature type="compositionally biased region" description="Polar residues" evidence="6">
    <location>
        <begin position="108"/>
        <end position="119"/>
    </location>
</feature>
<evidence type="ECO:0000256" key="1">
    <source>
        <dbReference type="ARBA" id="ARBA00004123"/>
    </source>
</evidence>
<dbReference type="GO" id="GO:0008270">
    <property type="term" value="F:zinc ion binding"/>
    <property type="evidence" value="ECO:0007669"/>
    <property type="project" value="UniProtKB-KW"/>
</dbReference>
<dbReference type="PANTHER" id="PTHR31742">
    <property type="entry name" value="RPA-INTERACTING PROTEIN RPAIN"/>
    <property type="match status" value="1"/>
</dbReference>
<dbReference type="Proteomes" id="UP000001449">
    <property type="component" value="Chromosome 3"/>
</dbReference>
<evidence type="ECO:0000313" key="9">
    <source>
        <dbReference type="EMBL" id="EED94125.1"/>
    </source>
</evidence>
<reference evidence="9 10" key="1">
    <citation type="journal article" date="2004" name="Science">
        <title>The genome of the diatom Thalassiosira pseudonana: ecology, evolution, and metabolism.</title>
        <authorList>
            <person name="Armbrust E.V."/>
            <person name="Berges J.A."/>
            <person name="Bowler C."/>
            <person name="Green B.R."/>
            <person name="Martinez D."/>
            <person name="Putnam N.H."/>
            <person name="Zhou S."/>
            <person name="Allen A.E."/>
            <person name="Apt K.E."/>
            <person name="Bechner M."/>
            <person name="Brzezinski M.A."/>
            <person name="Chaal B.K."/>
            <person name="Chiovitti A."/>
            <person name="Davis A.K."/>
            <person name="Demarest M.S."/>
            <person name="Detter J.C."/>
            <person name="Glavina T."/>
            <person name="Goodstein D."/>
            <person name="Hadi M.Z."/>
            <person name="Hellsten U."/>
            <person name="Hildebrand M."/>
            <person name="Jenkins B.D."/>
            <person name="Jurka J."/>
            <person name="Kapitonov V.V."/>
            <person name="Kroger N."/>
            <person name="Lau W.W."/>
            <person name="Lane T.W."/>
            <person name="Larimer F.W."/>
            <person name="Lippmeier J.C."/>
            <person name="Lucas S."/>
            <person name="Medina M."/>
            <person name="Montsant A."/>
            <person name="Obornik M."/>
            <person name="Parker M.S."/>
            <person name="Palenik B."/>
            <person name="Pazour G.J."/>
            <person name="Richardson P.M."/>
            <person name="Rynearson T.A."/>
            <person name="Saito M.A."/>
            <person name="Schwartz D.C."/>
            <person name="Thamatrakoln K."/>
            <person name="Valentin K."/>
            <person name="Vardi A."/>
            <person name="Wilkerson F.P."/>
            <person name="Rokhsar D.S."/>
        </authorList>
    </citation>
    <scope>NUCLEOTIDE SEQUENCE [LARGE SCALE GENOMIC DNA]</scope>
    <source>
        <strain evidence="9 10">CCMP1335</strain>
    </source>
</reference>
<organism evidence="9 10">
    <name type="scientific">Thalassiosira pseudonana</name>
    <name type="common">Marine diatom</name>
    <name type="synonym">Cyclotella nana</name>
    <dbReference type="NCBI Taxonomy" id="35128"/>
    <lineage>
        <taxon>Eukaryota</taxon>
        <taxon>Sar</taxon>
        <taxon>Stramenopiles</taxon>
        <taxon>Ochrophyta</taxon>
        <taxon>Bacillariophyta</taxon>
        <taxon>Coscinodiscophyceae</taxon>
        <taxon>Thalassiosirophycidae</taxon>
        <taxon>Thalassiosirales</taxon>
        <taxon>Thalassiosiraceae</taxon>
        <taxon>Thalassiosira</taxon>
    </lineage>
</organism>
<evidence type="ECO:0000256" key="3">
    <source>
        <dbReference type="ARBA" id="ARBA00022771"/>
    </source>
</evidence>
<evidence type="ECO:0000256" key="6">
    <source>
        <dbReference type="SAM" id="MobiDB-lite"/>
    </source>
</evidence>
<dbReference type="GO" id="GO:0005634">
    <property type="term" value="C:nucleus"/>
    <property type="evidence" value="ECO:0000318"/>
    <property type="project" value="GO_Central"/>
</dbReference>
<dbReference type="Pfam" id="PF14768">
    <property type="entry name" value="RPA_interact_C"/>
    <property type="match status" value="1"/>
</dbReference>
<dbReference type="RefSeq" id="XP_002288689.1">
    <property type="nucleotide sequence ID" value="XM_002288653.1"/>
</dbReference>
<evidence type="ECO:0000259" key="7">
    <source>
        <dbReference type="Pfam" id="PF14766"/>
    </source>
</evidence>
<dbReference type="HOGENOM" id="CLU_643265_0_0_1"/>
<dbReference type="PANTHER" id="PTHR31742:SF1">
    <property type="entry name" value="RPA-INTERACTING PROTEIN"/>
    <property type="match status" value="1"/>
</dbReference>
<proteinExistence type="predicted"/>
<evidence type="ECO:0000256" key="5">
    <source>
        <dbReference type="ARBA" id="ARBA00023242"/>
    </source>
</evidence>
<feature type="region of interest" description="Disordered" evidence="6">
    <location>
        <begin position="1"/>
        <end position="46"/>
    </location>
</feature>
<sequence length="427" mass="48278">MPYRLSSEAMFNPPLKSDTSGNTISTCTTITPSSHPQPTDRISPKCKSLSQAKHKWKENLRKECLERAKSARRDKLRRKRSSCDGDEDDSGNTAANATVRYEFGTSARVNTTGIDQSQGMKRDRDDRDNSELHNESEIDQTAHSNHHVFGEHGEHNWLKRCDASTGYNNSNNNYIAFSHGENHAIHAAKELVEQELQKALMGMRHCRQTHPLGGDVPSKKTHWNRRVEEAAAMAFEADGMDEKELDGNEDHGMGGDYELSHEEFLDLLHEVTEELQLEDELLEEELWEMERAEALERERLIHEIDDYECWEEQQQHQQPSTYNSPLLNTHSPLVTCPICNSASLTATPFEGIQCINSVSDSRTCTFQLDIAHEGLTLHHVQNQLAAVYEEHSKVCTQGSLQFRVENRAGMAMLMASCEACSADEVVL</sequence>
<accession>B8BX13</accession>
<dbReference type="InterPro" id="IPR028156">
    <property type="entry name" value="RIP"/>
</dbReference>
<dbReference type="PaxDb" id="35128-Thaps21629"/>
<dbReference type="OMA" id="ICHRGNI"/>
<dbReference type="GO" id="GO:0006606">
    <property type="term" value="P:protein import into nucleus"/>
    <property type="evidence" value="ECO:0000318"/>
    <property type="project" value="GO_Central"/>
</dbReference>
<feature type="region of interest" description="Disordered" evidence="6">
    <location>
        <begin position="108"/>
        <end position="145"/>
    </location>
</feature>
<keyword evidence="10" id="KW-1185">Reference proteome</keyword>
<evidence type="ECO:0000256" key="4">
    <source>
        <dbReference type="ARBA" id="ARBA00022833"/>
    </source>
</evidence>
<feature type="domain" description="RPA-interacting protein C-terminal" evidence="8">
    <location>
        <begin position="335"/>
        <end position="424"/>
    </location>
</feature>
<keyword evidence="3" id="KW-0863">Zinc-finger</keyword>
<evidence type="ECO:0000313" key="10">
    <source>
        <dbReference type="Proteomes" id="UP000001449"/>
    </source>
</evidence>
<dbReference type="GeneID" id="7442487"/>
<reference evidence="9 10" key="2">
    <citation type="journal article" date="2008" name="Nature">
        <title>The Phaeodactylum genome reveals the evolutionary history of diatom genomes.</title>
        <authorList>
            <person name="Bowler C."/>
            <person name="Allen A.E."/>
            <person name="Badger J.H."/>
            <person name="Grimwood J."/>
            <person name="Jabbari K."/>
            <person name="Kuo A."/>
            <person name="Maheswari U."/>
            <person name="Martens C."/>
            <person name="Maumus F."/>
            <person name="Otillar R.P."/>
            <person name="Rayko E."/>
            <person name="Salamov A."/>
            <person name="Vandepoele K."/>
            <person name="Beszteri B."/>
            <person name="Gruber A."/>
            <person name="Heijde M."/>
            <person name="Katinka M."/>
            <person name="Mock T."/>
            <person name="Valentin K."/>
            <person name="Verret F."/>
            <person name="Berges J.A."/>
            <person name="Brownlee C."/>
            <person name="Cadoret J.P."/>
            <person name="Chiovitti A."/>
            <person name="Choi C.J."/>
            <person name="Coesel S."/>
            <person name="De Martino A."/>
            <person name="Detter J.C."/>
            <person name="Durkin C."/>
            <person name="Falciatore A."/>
            <person name="Fournet J."/>
            <person name="Haruta M."/>
            <person name="Huysman M.J."/>
            <person name="Jenkins B.D."/>
            <person name="Jiroutova K."/>
            <person name="Jorgensen R.E."/>
            <person name="Joubert Y."/>
            <person name="Kaplan A."/>
            <person name="Kroger N."/>
            <person name="Kroth P.G."/>
            <person name="La Roche J."/>
            <person name="Lindquist E."/>
            <person name="Lommer M."/>
            <person name="Martin-Jezequel V."/>
            <person name="Lopez P.J."/>
            <person name="Lucas S."/>
            <person name="Mangogna M."/>
            <person name="McGinnis K."/>
            <person name="Medlin L.K."/>
            <person name="Montsant A."/>
            <person name="Oudot-Le Secq M.P."/>
            <person name="Napoli C."/>
            <person name="Obornik M."/>
            <person name="Parker M.S."/>
            <person name="Petit J.L."/>
            <person name="Porcel B.M."/>
            <person name="Poulsen N."/>
            <person name="Robison M."/>
            <person name="Rychlewski L."/>
            <person name="Rynearson T.A."/>
            <person name="Schmutz J."/>
            <person name="Shapiro H."/>
            <person name="Siaut M."/>
            <person name="Stanley M."/>
            <person name="Sussman M.R."/>
            <person name="Taylor A.R."/>
            <person name="Vardi A."/>
            <person name="von Dassow P."/>
            <person name="Vyverman W."/>
            <person name="Willis A."/>
            <person name="Wyrwicz L.S."/>
            <person name="Rokhsar D.S."/>
            <person name="Weissenbach J."/>
            <person name="Armbrust E.V."/>
            <person name="Green B.R."/>
            <person name="Van de Peer Y."/>
            <person name="Grigoriev I.V."/>
        </authorList>
    </citation>
    <scope>NUCLEOTIDE SEQUENCE [LARGE SCALE GENOMIC DNA]</scope>
    <source>
        <strain evidence="9 10">CCMP1335</strain>
    </source>
</reference>
<dbReference type="AlphaFoldDB" id="B8BX13"/>
<gene>
    <name evidence="9" type="ORF">THAPSDRAFT_21629</name>
</gene>
<name>B8BX13_THAPS</name>
<dbReference type="eggNOG" id="ENOG502T7BJ">
    <property type="taxonomic scope" value="Eukaryota"/>
</dbReference>
<feature type="compositionally biased region" description="Basic and acidic residues" evidence="6">
    <location>
        <begin position="120"/>
        <end position="136"/>
    </location>
</feature>
<dbReference type="InterPro" id="IPR028159">
    <property type="entry name" value="RPA_interact_C_dom"/>
</dbReference>
<feature type="region of interest" description="Disordered" evidence="6">
    <location>
        <begin position="69"/>
        <end position="93"/>
    </location>
</feature>
<evidence type="ECO:0008006" key="11">
    <source>
        <dbReference type="Google" id="ProtNLM"/>
    </source>
</evidence>
<keyword evidence="2" id="KW-0479">Metal-binding</keyword>
<dbReference type="InterPro" id="IPR028158">
    <property type="entry name" value="RPA_interact_N_dom"/>
</dbReference>
<keyword evidence="5" id="KW-0539">Nucleus</keyword>
<dbReference type="Pfam" id="PF14766">
    <property type="entry name" value="RPA_interact_N"/>
    <property type="match status" value="1"/>
</dbReference>
<dbReference type="EMBL" id="CM000640">
    <property type="protein sequence ID" value="EED94125.1"/>
    <property type="molecule type" value="Genomic_DNA"/>
</dbReference>
<dbReference type="KEGG" id="tps:THAPSDRAFT_21629"/>
<keyword evidence="4" id="KW-0862">Zinc</keyword>
<feature type="compositionally biased region" description="Low complexity" evidence="6">
    <location>
        <begin position="19"/>
        <end position="34"/>
    </location>
</feature>